<proteinExistence type="inferred from homology"/>
<feature type="transmembrane region" description="Helical" evidence="18">
    <location>
        <begin position="88"/>
        <end position="113"/>
    </location>
</feature>
<reference evidence="21 22" key="1">
    <citation type="submission" date="2016-11" db="EMBL/GenBank/DDBJ databases">
        <title>Draft Genome Sequences of Nine Cyanobacterial Strains from Diverse Habitats.</title>
        <authorList>
            <person name="Zhu T."/>
            <person name="Hou S."/>
            <person name="Lu X."/>
            <person name="Hess W.R."/>
        </authorList>
    </citation>
    <scope>NUCLEOTIDE SEQUENCE [LARGE SCALE GENOMIC DNA]</scope>
    <source>
        <strain evidence="21 22">IAM M-71</strain>
    </source>
</reference>
<evidence type="ECO:0000256" key="5">
    <source>
        <dbReference type="ARBA" id="ARBA00022475"/>
    </source>
</evidence>
<evidence type="ECO:0000256" key="10">
    <source>
        <dbReference type="ARBA" id="ARBA00022777"/>
    </source>
</evidence>
<keyword evidence="5" id="KW-1003">Cell membrane</keyword>
<dbReference type="CDD" id="cd00082">
    <property type="entry name" value="HisKA"/>
    <property type="match status" value="1"/>
</dbReference>
<name>A0A1U7IQ81_9CYAN</name>
<keyword evidence="8 18" id="KW-0812">Transmembrane</keyword>
<evidence type="ECO:0000313" key="21">
    <source>
        <dbReference type="EMBL" id="OKH39472.1"/>
    </source>
</evidence>
<dbReference type="PROSITE" id="PS50109">
    <property type="entry name" value="HIS_KIN"/>
    <property type="match status" value="1"/>
</dbReference>
<feature type="transmembrane region" description="Helical" evidence="18">
    <location>
        <begin position="13"/>
        <end position="31"/>
    </location>
</feature>
<dbReference type="GO" id="GO:0005886">
    <property type="term" value="C:plasma membrane"/>
    <property type="evidence" value="ECO:0007669"/>
    <property type="project" value="UniProtKB-SubCell"/>
</dbReference>
<keyword evidence="14 18" id="KW-0472">Membrane</keyword>
<dbReference type="SUPFAM" id="SSF55874">
    <property type="entry name" value="ATPase domain of HSP90 chaperone/DNA topoisomerase II/histidine kinase"/>
    <property type="match status" value="1"/>
</dbReference>
<dbReference type="SUPFAM" id="SSF52172">
    <property type="entry name" value="CheY-like"/>
    <property type="match status" value="1"/>
</dbReference>
<keyword evidence="6 16" id="KW-0597">Phosphoprotein</keyword>
<dbReference type="EMBL" id="MRCE01000005">
    <property type="protein sequence ID" value="OKH39472.1"/>
    <property type="molecule type" value="Genomic_DNA"/>
</dbReference>
<evidence type="ECO:0000259" key="20">
    <source>
        <dbReference type="PROSITE" id="PS50110"/>
    </source>
</evidence>
<evidence type="ECO:0000313" key="22">
    <source>
        <dbReference type="Proteomes" id="UP000185860"/>
    </source>
</evidence>
<evidence type="ECO:0000256" key="6">
    <source>
        <dbReference type="ARBA" id="ARBA00022553"/>
    </source>
</evidence>
<comment type="caution">
    <text evidence="21">The sequence shown here is derived from an EMBL/GenBank/DDBJ whole genome shotgun (WGS) entry which is preliminary data.</text>
</comment>
<evidence type="ECO:0000256" key="18">
    <source>
        <dbReference type="SAM" id="Phobius"/>
    </source>
</evidence>
<sequence length="819" mass="91478">MMLNLSRQLFPKSANRLLLAIGIAIVYYITAKLGQSLAIPPGFVTPVYPPSGIALVCFLIFGYDIWCGIWCGAFIAATLAFITNTRLFEMSIVAGIGIAIGSVLQALVGAILIRKFIKSIRIFDTSENVFKFTSIEFFSCMVSPIFGVTTMYLCNFINLTEYANTWLTFWLGDLMGVLVFAPFILILSQPNSSGLFPQTNNINTLPTLLKRKSQSIIEVSIWLFLMLVIGQIAFGYNYPVEYMLVPLLVWAAFRFGQKGVATAIFLVSAIAIMGAVRGNTSFNQTSLNETLLLLQTFIGVITVTTLILAAVIIERKEAEIKLLKAKEELEITVEKRTAQLRESKEAAEIANRAKSEFLANMSHELRTPLNGILGYAQILARATDLNLHRSSIDVIYQCGNHLLNLINDILDLSKIEARRMELYPKEFHLPSFLSAAVEMSRIRAEQKDIGFNYYGDPNLPIGIRADDKRLRQVLINLLGNAIKFTDRGHINFLVNLLDRNSHPAVNTALIRFSVEDTGVGISPEQLEHIFLPFEQAGSNSRRTEGTGLGLAISQKIVNLMGSSIQIESTPNVGSRFWFDVTFPVATEWINSAASNEQGKIVGYAGKRQKILVLDDKQVNRIVLLELLESLGFECAEAHNGEVGFTVATTFQPDLIITDLVMPVLDGFEFTRRLRQSPEFQNTIIIASSASVLNEYQDKSIAMGCNEFLSKPIDLEKLLSYLQKYLNLQWIYEKENRPSPIVEATAVVSTQNLVVPPAEELEKLYQMAKIGDIAAIEVEAQRISELDHKYAVFIDRILELVSQFEDREIVKLLEEHLVNT</sequence>
<evidence type="ECO:0000256" key="2">
    <source>
        <dbReference type="ARBA" id="ARBA00004651"/>
    </source>
</evidence>
<dbReference type="InterPro" id="IPR003594">
    <property type="entry name" value="HATPase_dom"/>
</dbReference>
<evidence type="ECO:0000256" key="13">
    <source>
        <dbReference type="ARBA" id="ARBA00023012"/>
    </source>
</evidence>
<feature type="modified residue" description="4-aspartylphosphate" evidence="16">
    <location>
        <position position="658"/>
    </location>
</feature>
<dbReference type="InterPro" id="IPR007895">
    <property type="entry name" value="MASE1"/>
</dbReference>
<dbReference type="InterPro" id="IPR003661">
    <property type="entry name" value="HisK_dim/P_dom"/>
</dbReference>
<keyword evidence="12 18" id="KW-1133">Transmembrane helix</keyword>
<evidence type="ECO:0000256" key="16">
    <source>
        <dbReference type="PROSITE-ProRule" id="PRU00169"/>
    </source>
</evidence>
<dbReference type="PANTHER" id="PTHR45339">
    <property type="entry name" value="HYBRID SIGNAL TRANSDUCTION HISTIDINE KINASE J"/>
    <property type="match status" value="1"/>
</dbReference>
<dbReference type="InterPro" id="IPR011006">
    <property type="entry name" value="CheY-like_superfamily"/>
</dbReference>
<comment type="similarity">
    <text evidence="3">In the N-terminal section; belongs to the phytochrome family.</text>
</comment>
<dbReference type="Proteomes" id="UP000185860">
    <property type="component" value="Unassembled WGS sequence"/>
</dbReference>
<dbReference type="CDD" id="cd17546">
    <property type="entry name" value="REC_hyHK_CKI1_RcsC-like"/>
    <property type="match status" value="1"/>
</dbReference>
<dbReference type="InterPro" id="IPR036097">
    <property type="entry name" value="HisK_dim/P_sf"/>
</dbReference>
<dbReference type="GO" id="GO:0005524">
    <property type="term" value="F:ATP binding"/>
    <property type="evidence" value="ECO:0007669"/>
    <property type="project" value="UniProtKB-KW"/>
</dbReference>
<dbReference type="SMART" id="SM00387">
    <property type="entry name" value="HATPase_c"/>
    <property type="match status" value="1"/>
</dbReference>
<evidence type="ECO:0000256" key="17">
    <source>
        <dbReference type="SAM" id="Coils"/>
    </source>
</evidence>
<feature type="transmembrane region" description="Helical" evidence="18">
    <location>
        <begin position="52"/>
        <end position="82"/>
    </location>
</feature>
<feature type="domain" description="Histidine kinase" evidence="19">
    <location>
        <begin position="360"/>
        <end position="584"/>
    </location>
</feature>
<dbReference type="InterPro" id="IPR004358">
    <property type="entry name" value="Sig_transdc_His_kin-like_C"/>
</dbReference>
<feature type="domain" description="Response regulatory" evidence="20">
    <location>
        <begin position="609"/>
        <end position="725"/>
    </location>
</feature>
<keyword evidence="7" id="KW-0808">Transferase</keyword>
<dbReference type="SMART" id="SM00448">
    <property type="entry name" value="REC"/>
    <property type="match status" value="1"/>
</dbReference>
<dbReference type="STRING" id="454136.NIES2119_07000"/>
<dbReference type="Gene3D" id="3.30.565.10">
    <property type="entry name" value="Histidine kinase-like ATPase, C-terminal domain"/>
    <property type="match status" value="1"/>
</dbReference>
<keyword evidence="17" id="KW-0175">Coiled coil</keyword>
<evidence type="ECO:0000256" key="11">
    <source>
        <dbReference type="ARBA" id="ARBA00022840"/>
    </source>
</evidence>
<comment type="subcellular location">
    <subcellularLocation>
        <location evidence="2">Cell membrane</location>
        <topology evidence="2">Multi-pass membrane protein</topology>
    </subcellularLocation>
</comment>
<evidence type="ECO:0000259" key="19">
    <source>
        <dbReference type="PROSITE" id="PS50109"/>
    </source>
</evidence>
<dbReference type="Pfam" id="PF02518">
    <property type="entry name" value="HATPase_c"/>
    <property type="match status" value="1"/>
</dbReference>
<dbReference type="FunFam" id="3.30.565.10:FF:000010">
    <property type="entry name" value="Sensor histidine kinase RcsC"/>
    <property type="match status" value="1"/>
</dbReference>
<protein>
    <recommendedName>
        <fullName evidence="15">Circadian input-output histidine kinase CikA</fullName>
        <ecNumber evidence="4">2.7.13.3</ecNumber>
    </recommendedName>
</protein>
<dbReference type="SMART" id="SM00388">
    <property type="entry name" value="HisKA"/>
    <property type="match status" value="1"/>
</dbReference>
<comment type="catalytic activity">
    <reaction evidence="1">
        <text>ATP + protein L-histidine = ADP + protein N-phospho-L-histidine.</text>
        <dbReference type="EC" id="2.7.13.3"/>
    </reaction>
</comment>
<dbReference type="FunFam" id="1.10.287.130:FF:000004">
    <property type="entry name" value="Ethylene receptor 1"/>
    <property type="match status" value="1"/>
</dbReference>
<feature type="transmembrane region" description="Helical" evidence="18">
    <location>
        <begin position="219"/>
        <end position="239"/>
    </location>
</feature>
<evidence type="ECO:0000256" key="8">
    <source>
        <dbReference type="ARBA" id="ARBA00022692"/>
    </source>
</evidence>
<dbReference type="PANTHER" id="PTHR45339:SF1">
    <property type="entry name" value="HYBRID SIGNAL TRANSDUCTION HISTIDINE KINASE J"/>
    <property type="match status" value="1"/>
</dbReference>
<dbReference type="EC" id="2.7.13.3" evidence="4"/>
<feature type="transmembrane region" description="Helical" evidence="18">
    <location>
        <begin position="259"/>
        <end position="279"/>
    </location>
</feature>
<evidence type="ECO:0000256" key="15">
    <source>
        <dbReference type="ARBA" id="ARBA00074306"/>
    </source>
</evidence>
<evidence type="ECO:0000256" key="9">
    <source>
        <dbReference type="ARBA" id="ARBA00022741"/>
    </source>
</evidence>
<evidence type="ECO:0000256" key="12">
    <source>
        <dbReference type="ARBA" id="ARBA00022989"/>
    </source>
</evidence>
<dbReference type="CDD" id="cd16922">
    <property type="entry name" value="HATPase_EvgS-ArcB-TorS-like"/>
    <property type="match status" value="1"/>
</dbReference>
<keyword evidence="9" id="KW-0547">Nucleotide-binding</keyword>
<evidence type="ECO:0000256" key="7">
    <source>
        <dbReference type="ARBA" id="ARBA00022679"/>
    </source>
</evidence>
<organism evidence="21 22">
    <name type="scientific">[Phormidium ambiguum] IAM M-71</name>
    <dbReference type="NCBI Taxonomy" id="454136"/>
    <lineage>
        <taxon>Bacteria</taxon>
        <taxon>Bacillati</taxon>
        <taxon>Cyanobacteriota</taxon>
        <taxon>Cyanophyceae</taxon>
        <taxon>Oscillatoriophycideae</taxon>
        <taxon>Aerosakkonematales</taxon>
        <taxon>Aerosakkonemataceae</taxon>
        <taxon>Floridanema</taxon>
    </lineage>
</organism>
<feature type="transmembrane region" description="Helical" evidence="18">
    <location>
        <begin position="165"/>
        <end position="187"/>
    </location>
</feature>
<dbReference type="Pfam" id="PF05231">
    <property type="entry name" value="MASE1"/>
    <property type="match status" value="1"/>
</dbReference>
<dbReference type="InterPro" id="IPR001789">
    <property type="entry name" value="Sig_transdc_resp-reg_receiver"/>
</dbReference>
<evidence type="ECO:0000256" key="3">
    <source>
        <dbReference type="ARBA" id="ARBA00006402"/>
    </source>
</evidence>
<dbReference type="Pfam" id="PF00512">
    <property type="entry name" value="HisKA"/>
    <property type="match status" value="1"/>
</dbReference>
<dbReference type="SUPFAM" id="SSF47384">
    <property type="entry name" value="Homodimeric domain of signal transducing histidine kinase"/>
    <property type="match status" value="1"/>
</dbReference>
<keyword evidence="13" id="KW-0902">Two-component regulatory system</keyword>
<dbReference type="PRINTS" id="PR00344">
    <property type="entry name" value="BCTRLSENSOR"/>
</dbReference>
<dbReference type="GO" id="GO:0000155">
    <property type="term" value="F:phosphorelay sensor kinase activity"/>
    <property type="evidence" value="ECO:0007669"/>
    <property type="project" value="InterPro"/>
</dbReference>
<dbReference type="PROSITE" id="PS50110">
    <property type="entry name" value="RESPONSE_REGULATORY"/>
    <property type="match status" value="1"/>
</dbReference>
<evidence type="ECO:0000256" key="4">
    <source>
        <dbReference type="ARBA" id="ARBA00012438"/>
    </source>
</evidence>
<evidence type="ECO:0000256" key="1">
    <source>
        <dbReference type="ARBA" id="ARBA00000085"/>
    </source>
</evidence>
<feature type="coiled-coil region" evidence="17">
    <location>
        <begin position="308"/>
        <end position="346"/>
    </location>
</feature>
<dbReference type="AlphaFoldDB" id="A0A1U7IQ81"/>
<dbReference type="InterPro" id="IPR005467">
    <property type="entry name" value="His_kinase_dom"/>
</dbReference>
<gene>
    <name evidence="21" type="ORF">NIES2119_07000</name>
</gene>
<dbReference type="Pfam" id="PF00072">
    <property type="entry name" value="Response_reg"/>
    <property type="match status" value="1"/>
</dbReference>
<dbReference type="InterPro" id="IPR036890">
    <property type="entry name" value="HATPase_C_sf"/>
</dbReference>
<feature type="transmembrane region" description="Helical" evidence="18">
    <location>
        <begin position="291"/>
        <end position="313"/>
    </location>
</feature>
<accession>A0A1U7IQ81</accession>
<feature type="transmembrane region" description="Helical" evidence="18">
    <location>
        <begin position="134"/>
        <end position="153"/>
    </location>
</feature>
<keyword evidence="11" id="KW-0067">ATP-binding</keyword>
<dbReference type="Gene3D" id="3.40.50.2300">
    <property type="match status" value="1"/>
</dbReference>
<dbReference type="Gene3D" id="1.10.287.130">
    <property type="match status" value="1"/>
</dbReference>
<keyword evidence="10" id="KW-0418">Kinase</keyword>
<evidence type="ECO:0000256" key="14">
    <source>
        <dbReference type="ARBA" id="ARBA00023136"/>
    </source>
</evidence>